<evidence type="ECO:0000313" key="2">
    <source>
        <dbReference type="EMBL" id="KAK8069661.1"/>
    </source>
</evidence>
<reference evidence="2 3" key="1">
    <citation type="submission" date="2023-01" db="EMBL/GenBank/DDBJ databases">
        <title>Analysis of 21 Apiospora genomes using comparative genomics revels a genus with tremendous synthesis potential of carbohydrate active enzymes and secondary metabolites.</title>
        <authorList>
            <person name="Sorensen T."/>
        </authorList>
    </citation>
    <scope>NUCLEOTIDE SEQUENCE [LARGE SCALE GENOMIC DNA]</scope>
    <source>
        <strain evidence="2 3">CBS 135458</strain>
    </source>
</reference>
<feature type="compositionally biased region" description="Polar residues" evidence="1">
    <location>
        <begin position="9"/>
        <end position="20"/>
    </location>
</feature>
<keyword evidence="3" id="KW-1185">Reference proteome</keyword>
<dbReference type="RefSeq" id="XP_066716955.1">
    <property type="nucleotide sequence ID" value="XM_066857686.1"/>
</dbReference>
<evidence type="ECO:0000313" key="3">
    <source>
        <dbReference type="Proteomes" id="UP001480595"/>
    </source>
</evidence>
<dbReference type="Proteomes" id="UP001480595">
    <property type="component" value="Unassembled WGS sequence"/>
</dbReference>
<proteinExistence type="predicted"/>
<sequence>MFALEIDNGPQTGSSTTEPRQPNFPVSMRIISRDSPWIVVITTLPASGPCSGGPLGADVDGRFAGDGTGAQGLANTAEKVTHFGNFVLTRKELCT</sequence>
<organism evidence="2 3">
    <name type="scientific">Apiospora phragmitis</name>
    <dbReference type="NCBI Taxonomy" id="2905665"/>
    <lineage>
        <taxon>Eukaryota</taxon>
        <taxon>Fungi</taxon>
        <taxon>Dikarya</taxon>
        <taxon>Ascomycota</taxon>
        <taxon>Pezizomycotina</taxon>
        <taxon>Sordariomycetes</taxon>
        <taxon>Xylariomycetidae</taxon>
        <taxon>Amphisphaeriales</taxon>
        <taxon>Apiosporaceae</taxon>
        <taxon>Apiospora</taxon>
    </lineage>
</organism>
<dbReference type="EMBL" id="JAQQWL010000006">
    <property type="protein sequence ID" value="KAK8069661.1"/>
    <property type="molecule type" value="Genomic_DNA"/>
</dbReference>
<feature type="region of interest" description="Disordered" evidence="1">
    <location>
        <begin position="1"/>
        <end position="26"/>
    </location>
</feature>
<comment type="caution">
    <text evidence="2">The sequence shown here is derived from an EMBL/GenBank/DDBJ whole genome shotgun (WGS) entry which is preliminary data.</text>
</comment>
<protein>
    <submittedName>
        <fullName evidence="2">Uncharacterized protein</fullName>
    </submittedName>
</protein>
<evidence type="ECO:0000256" key="1">
    <source>
        <dbReference type="SAM" id="MobiDB-lite"/>
    </source>
</evidence>
<dbReference type="GeneID" id="92090749"/>
<name>A0ABR1VEL4_9PEZI</name>
<gene>
    <name evidence="2" type="ORF">PG994_006277</name>
</gene>
<accession>A0ABR1VEL4</accession>